<dbReference type="AlphaFoldDB" id="A0A9W4UDW4"/>
<evidence type="ECO:0000313" key="1">
    <source>
        <dbReference type="EMBL" id="CAI6334411.1"/>
    </source>
</evidence>
<evidence type="ECO:0000313" key="2">
    <source>
        <dbReference type="Proteomes" id="UP001152607"/>
    </source>
</evidence>
<dbReference type="EMBL" id="CAOQHR010000005">
    <property type="protein sequence ID" value="CAI6334411.1"/>
    <property type="molecule type" value="Genomic_DNA"/>
</dbReference>
<comment type="caution">
    <text evidence="1">The sequence shown here is derived from an EMBL/GenBank/DDBJ whole genome shotgun (WGS) entry which is preliminary data.</text>
</comment>
<proteinExistence type="predicted"/>
<sequence>MSIMSIDPTFDNADLFSIDYLSATTIPTNTLLGIAHALIPVRFV</sequence>
<accession>A0A9W4UDW4</accession>
<reference evidence="1" key="1">
    <citation type="submission" date="2023-01" db="EMBL/GenBank/DDBJ databases">
        <authorList>
            <person name="Van Ghelder C."/>
            <person name="Rancurel C."/>
        </authorList>
    </citation>
    <scope>NUCLEOTIDE SEQUENCE</scope>
    <source>
        <strain evidence="1">CNCM I-4278</strain>
    </source>
</reference>
<name>A0A9W4UDW4_9PLEO</name>
<protein>
    <submittedName>
        <fullName evidence="1">Uncharacterized protein</fullName>
    </submittedName>
</protein>
<keyword evidence="2" id="KW-1185">Reference proteome</keyword>
<organism evidence="1 2">
    <name type="scientific">Periconia digitata</name>
    <dbReference type="NCBI Taxonomy" id="1303443"/>
    <lineage>
        <taxon>Eukaryota</taxon>
        <taxon>Fungi</taxon>
        <taxon>Dikarya</taxon>
        <taxon>Ascomycota</taxon>
        <taxon>Pezizomycotina</taxon>
        <taxon>Dothideomycetes</taxon>
        <taxon>Pleosporomycetidae</taxon>
        <taxon>Pleosporales</taxon>
        <taxon>Massarineae</taxon>
        <taxon>Periconiaceae</taxon>
        <taxon>Periconia</taxon>
    </lineage>
</organism>
<gene>
    <name evidence="1" type="ORF">PDIGIT_LOCUS7469</name>
</gene>
<dbReference type="Proteomes" id="UP001152607">
    <property type="component" value="Unassembled WGS sequence"/>
</dbReference>